<sequence length="374" mass="40623">MKLVCAQSDLSANLALLSRVVPSKPTHPVYANVLLEAEPDRLGLSVFDLSLGMQIWIPAQTEVPGSFTLPARFFNDIVSRLPNAPITIAVESPTVTLACGAGHYQMQGLEAEEFTALPDLSESESLHLPSSLLLEGLQATLFASSTDEAKQMLTGLHMSLQTDGLEFAATDGHRLAVAYGQPEEFSPDTPLSVTVPAKALRELERMLGRTPVALTLRCDQTQVVFEFATEQGMARLSSRLLEGSYPNYKQLLPRQFERQVTVERQPFLAGLERIAVLAMQKNNVVKIKLDAVNQQLDVSAEAPQFGSGEESLPAQISGTDLEVAFNVKYLIDGLKAMTASEVQIQMNAATAPVILSPLSGTKMTYLIMPIQLRG</sequence>
<keyword evidence="3 9" id="KW-0963">Cytoplasm</keyword>
<dbReference type="Pfam" id="PF02767">
    <property type="entry name" value="DNA_pol3_beta_2"/>
    <property type="match status" value="1"/>
</dbReference>
<protein>
    <recommendedName>
        <fullName evidence="9">Beta sliding clamp</fullName>
    </recommendedName>
</protein>
<gene>
    <name evidence="13" type="ordered locus">Cyan7425_0199</name>
</gene>
<dbReference type="InterPro" id="IPR001001">
    <property type="entry name" value="DNA_polIII_beta"/>
</dbReference>
<evidence type="ECO:0000313" key="13">
    <source>
        <dbReference type="EMBL" id="ACL42595.1"/>
    </source>
</evidence>
<dbReference type="EMBL" id="CP001344">
    <property type="protein sequence ID" value="ACL42595.1"/>
    <property type="molecule type" value="Genomic_DNA"/>
</dbReference>
<comment type="subunit">
    <text evidence="9">Forms a ring-shaped head-to-tail homodimer around DNA.</text>
</comment>
<dbReference type="SMART" id="SM00480">
    <property type="entry name" value="POL3Bc"/>
    <property type="match status" value="1"/>
</dbReference>
<evidence type="ECO:0000259" key="12">
    <source>
        <dbReference type="Pfam" id="PF02768"/>
    </source>
</evidence>
<dbReference type="InterPro" id="IPR022634">
    <property type="entry name" value="DNA_polIII_beta_N"/>
</dbReference>
<evidence type="ECO:0000256" key="7">
    <source>
        <dbReference type="ARBA" id="ARBA00022932"/>
    </source>
</evidence>
<keyword evidence="4 9" id="KW-0808">Transferase</keyword>
<dbReference type="InterPro" id="IPR046938">
    <property type="entry name" value="DNA_clamp_sf"/>
</dbReference>
<dbReference type="Gene3D" id="3.70.10.10">
    <property type="match status" value="1"/>
</dbReference>
<dbReference type="GO" id="GO:0003887">
    <property type="term" value="F:DNA-directed DNA polymerase activity"/>
    <property type="evidence" value="ECO:0007669"/>
    <property type="project" value="UniProtKB-UniRule"/>
</dbReference>
<dbReference type="KEGG" id="cyn:Cyan7425_0199"/>
<dbReference type="Pfam" id="PF00712">
    <property type="entry name" value="DNA_pol3_beta"/>
    <property type="match status" value="1"/>
</dbReference>
<dbReference type="PIRSF" id="PIRSF000804">
    <property type="entry name" value="DNA_pol_III_b"/>
    <property type="match status" value="1"/>
</dbReference>
<dbReference type="InterPro" id="IPR022635">
    <property type="entry name" value="DNA_polIII_beta_C"/>
</dbReference>
<evidence type="ECO:0000259" key="10">
    <source>
        <dbReference type="Pfam" id="PF00712"/>
    </source>
</evidence>
<dbReference type="CDD" id="cd00140">
    <property type="entry name" value="beta_clamp"/>
    <property type="match status" value="1"/>
</dbReference>
<comment type="similarity">
    <text evidence="2 9">Belongs to the beta sliding clamp family.</text>
</comment>
<dbReference type="STRING" id="395961.Cyan7425_0199"/>
<feature type="domain" description="DNA polymerase III beta sliding clamp N-terminal" evidence="10">
    <location>
        <begin position="1"/>
        <end position="118"/>
    </location>
</feature>
<dbReference type="Gene3D" id="3.10.150.10">
    <property type="entry name" value="DNA Polymerase III, subunit A, domain 2"/>
    <property type="match status" value="1"/>
</dbReference>
<evidence type="ECO:0000256" key="1">
    <source>
        <dbReference type="ARBA" id="ARBA00004496"/>
    </source>
</evidence>
<evidence type="ECO:0000256" key="9">
    <source>
        <dbReference type="PIRNR" id="PIRNR000804"/>
    </source>
</evidence>
<dbReference type="InterPro" id="IPR022637">
    <property type="entry name" value="DNA_polIII_beta_cen"/>
</dbReference>
<comment type="subcellular location">
    <subcellularLocation>
        <location evidence="1 9">Cytoplasm</location>
    </subcellularLocation>
</comment>
<evidence type="ECO:0000259" key="11">
    <source>
        <dbReference type="Pfam" id="PF02767"/>
    </source>
</evidence>
<dbReference type="eggNOG" id="COG0592">
    <property type="taxonomic scope" value="Bacteria"/>
</dbReference>
<dbReference type="SUPFAM" id="SSF55979">
    <property type="entry name" value="DNA clamp"/>
    <property type="match status" value="3"/>
</dbReference>
<keyword evidence="5 9" id="KW-0548">Nucleotidyltransferase</keyword>
<keyword evidence="8" id="KW-0238">DNA-binding</keyword>
<accession>B8HRT6</accession>
<dbReference type="Pfam" id="PF02768">
    <property type="entry name" value="DNA_pol3_beta_3"/>
    <property type="match status" value="1"/>
</dbReference>
<proteinExistence type="inferred from homology"/>
<name>B8HRT6_CYAP4</name>
<evidence type="ECO:0000256" key="4">
    <source>
        <dbReference type="ARBA" id="ARBA00022679"/>
    </source>
</evidence>
<evidence type="ECO:0000256" key="6">
    <source>
        <dbReference type="ARBA" id="ARBA00022705"/>
    </source>
</evidence>
<dbReference type="GO" id="GO:0003677">
    <property type="term" value="F:DNA binding"/>
    <property type="evidence" value="ECO:0007669"/>
    <property type="project" value="UniProtKB-UniRule"/>
</dbReference>
<dbReference type="NCBIfam" id="TIGR00663">
    <property type="entry name" value="dnan"/>
    <property type="match status" value="1"/>
</dbReference>
<feature type="domain" description="DNA polymerase III beta sliding clamp C-terminal" evidence="12">
    <location>
        <begin position="249"/>
        <end position="370"/>
    </location>
</feature>
<dbReference type="PANTHER" id="PTHR30478:SF0">
    <property type="entry name" value="BETA SLIDING CLAMP"/>
    <property type="match status" value="1"/>
</dbReference>
<reference evidence="13" key="1">
    <citation type="submission" date="2009-01" db="EMBL/GenBank/DDBJ databases">
        <title>Complete sequence of chromosome Cyanothece sp. PCC 7425.</title>
        <authorList>
            <consortium name="US DOE Joint Genome Institute"/>
            <person name="Lucas S."/>
            <person name="Copeland A."/>
            <person name="Lapidus A."/>
            <person name="Glavina del Rio T."/>
            <person name="Dalin E."/>
            <person name="Tice H."/>
            <person name="Bruce D."/>
            <person name="Goodwin L."/>
            <person name="Pitluck S."/>
            <person name="Sims D."/>
            <person name="Meineke L."/>
            <person name="Brettin T."/>
            <person name="Detter J.C."/>
            <person name="Han C."/>
            <person name="Larimer F."/>
            <person name="Land M."/>
            <person name="Hauser L."/>
            <person name="Kyrpides N."/>
            <person name="Ovchinnikova G."/>
            <person name="Liberton M."/>
            <person name="Stoeckel J."/>
            <person name="Banerjee A."/>
            <person name="Singh A."/>
            <person name="Page L."/>
            <person name="Sato H."/>
            <person name="Zhao L."/>
            <person name="Sherman L."/>
            <person name="Pakrasi H."/>
            <person name="Richardson P."/>
        </authorList>
    </citation>
    <scope>NUCLEOTIDE SEQUENCE</scope>
    <source>
        <strain evidence="13">PCC 7425</strain>
    </source>
</reference>
<dbReference type="HOGENOM" id="CLU_038149_4_1_3"/>
<evidence type="ECO:0000256" key="3">
    <source>
        <dbReference type="ARBA" id="ARBA00022490"/>
    </source>
</evidence>
<organism evidence="13">
    <name type="scientific">Cyanothece sp. (strain PCC 7425 / ATCC 29141)</name>
    <dbReference type="NCBI Taxonomy" id="395961"/>
    <lineage>
        <taxon>Bacteria</taxon>
        <taxon>Bacillati</taxon>
        <taxon>Cyanobacteriota</taxon>
        <taxon>Cyanophyceae</taxon>
        <taxon>Gomontiellales</taxon>
        <taxon>Cyanothecaceae</taxon>
        <taxon>Cyanothece</taxon>
    </lineage>
</organism>
<evidence type="ECO:0000256" key="8">
    <source>
        <dbReference type="ARBA" id="ARBA00023125"/>
    </source>
</evidence>
<dbReference type="PANTHER" id="PTHR30478">
    <property type="entry name" value="DNA POLYMERASE III SUBUNIT BETA"/>
    <property type="match status" value="1"/>
</dbReference>
<feature type="domain" description="DNA polymerase III beta sliding clamp central" evidence="11">
    <location>
        <begin position="128"/>
        <end position="247"/>
    </location>
</feature>
<dbReference type="AlphaFoldDB" id="B8HRT6"/>
<dbReference type="GO" id="GO:0008408">
    <property type="term" value="F:3'-5' exonuclease activity"/>
    <property type="evidence" value="ECO:0007669"/>
    <property type="project" value="InterPro"/>
</dbReference>
<dbReference type="GO" id="GO:0006271">
    <property type="term" value="P:DNA strand elongation involved in DNA replication"/>
    <property type="evidence" value="ECO:0007669"/>
    <property type="project" value="TreeGrafter"/>
</dbReference>
<dbReference type="OrthoDB" id="8421503at2"/>
<keyword evidence="6 9" id="KW-0235">DNA replication</keyword>
<evidence type="ECO:0000256" key="5">
    <source>
        <dbReference type="ARBA" id="ARBA00022695"/>
    </source>
</evidence>
<keyword evidence="7 9" id="KW-0239">DNA-directed DNA polymerase</keyword>
<evidence type="ECO:0000256" key="2">
    <source>
        <dbReference type="ARBA" id="ARBA00010752"/>
    </source>
</evidence>
<dbReference type="GO" id="GO:0009360">
    <property type="term" value="C:DNA polymerase III complex"/>
    <property type="evidence" value="ECO:0007669"/>
    <property type="project" value="InterPro"/>
</dbReference>
<comment type="function">
    <text evidence="9">Confers DNA tethering and processivity to DNA polymerases and other proteins. Acts as a clamp, forming a ring around DNA (a reaction catalyzed by the clamp-loading complex) which diffuses in an ATP-independent manner freely and bidirectionally along dsDNA. Initially characterized for its ability to contact the catalytic subunit of DNA polymerase III (Pol III), a complex, multichain enzyme responsible for most of the replicative synthesis in bacteria; Pol III exhibits 3'-5' exonuclease proofreading activity. The beta chain is required for initiation of replication as well as for processivity of DNA replication.</text>
</comment>
<dbReference type="GO" id="GO:0005737">
    <property type="term" value="C:cytoplasm"/>
    <property type="evidence" value="ECO:0007669"/>
    <property type="project" value="UniProtKB-SubCell"/>
</dbReference>